<feature type="coiled-coil region" evidence="3">
    <location>
        <begin position="104"/>
        <end position="148"/>
    </location>
</feature>
<dbReference type="EMBL" id="JAGETV010000034">
    <property type="protein sequence ID" value="MBO1928290.1"/>
    <property type="molecule type" value="Genomic_DNA"/>
</dbReference>
<protein>
    <recommendedName>
        <fullName evidence="1">diguanylate cyclase</fullName>
        <ecNumber evidence="1">2.7.7.65</ecNumber>
    </recommendedName>
</protein>
<dbReference type="SUPFAM" id="SSF55073">
    <property type="entry name" value="Nucleotide cyclase"/>
    <property type="match status" value="1"/>
</dbReference>
<comment type="catalytic activity">
    <reaction evidence="2">
        <text>2 GTP = 3',3'-c-di-GMP + 2 diphosphate</text>
        <dbReference type="Rhea" id="RHEA:24898"/>
        <dbReference type="ChEBI" id="CHEBI:33019"/>
        <dbReference type="ChEBI" id="CHEBI:37565"/>
        <dbReference type="ChEBI" id="CHEBI:58805"/>
        <dbReference type="EC" id="2.7.7.65"/>
    </reaction>
</comment>
<dbReference type="RefSeq" id="WP_208150905.1">
    <property type="nucleotide sequence ID" value="NZ_JAGETV010000034.1"/>
</dbReference>
<keyword evidence="6" id="KW-1185">Reference proteome</keyword>
<dbReference type="PANTHER" id="PTHR45138">
    <property type="entry name" value="REGULATORY COMPONENTS OF SENSORY TRANSDUCTION SYSTEM"/>
    <property type="match status" value="1"/>
</dbReference>
<dbReference type="Gene3D" id="3.30.70.270">
    <property type="match status" value="1"/>
</dbReference>
<dbReference type="InterPro" id="IPR035965">
    <property type="entry name" value="PAS-like_dom_sf"/>
</dbReference>
<gene>
    <name evidence="5" type="ORF">J3998_11970</name>
</gene>
<evidence type="ECO:0000313" key="5">
    <source>
        <dbReference type="EMBL" id="MBO1928290.1"/>
    </source>
</evidence>
<dbReference type="InterPro" id="IPR000014">
    <property type="entry name" value="PAS"/>
</dbReference>
<evidence type="ECO:0000313" key="6">
    <source>
        <dbReference type="Proteomes" id="UP000664835"/>
    </source>
</evidence>
<reference evidence="5 6" key="1">
    <citation type="submission" date="2021-03" db="EMBL/GenBank/DDBJ databases">
        <title>Thiomicrorhabdus sp.nov.,novel sulfur-oxidizing bacteria isolated from coastal sediment.</title>
        <authorList>
            <person name="Liu X."/>
        </authorList>
    </citation>
    <scope>NUCLEOTIDE SEQUENCE [LARGE SCALE GENOMIC DNA]</scope>
    <source>
        <strain evidence="5 6">6S2-11</strain>
    </source>
</reference>
<dbReference type="InterPro" id="IPR000160">
    <property type="entry name" value="GGDEF_dom"/>
</dbReference>
<evidence type="ECO:0000259" key="4">
    <source>
        <dbReference type="PROSITE" id="PS50887"/>
    </source>
</evidence>
<comment type="caution">
    <text evidence="5">The sequence shown here is derived from an EMBL/GenBank/DDBJ whole genome shotgun (WGS) entry which is preliminary data.</text>
</comment>
<dbReference type="Proteomes" id="UP000664835">
    <property type="component" value="Unassembled WGS sequence"/>
</dbReference>
<dbReference type="InterPro" id="IPR043128">
    <property type="entry name" value="Rev_trsase/Diguanyl_cyclase"/>
</dbReference>
<sequence>MATNLENKITAINATLCQWLAVDEDQILGQHIKALLTKPSQILFLGNILPTLQQNQKTEENYLQFKVQGAQPQPFMVNVKQIEHDGRMYFSYALMKMDRRYLIEEQLIKERKRAEEISREKERLNCELQSAQQQLIVKQDELLRLNKTLQLLTVTDSLTGLPNRRAYDQEIERKLAYFKRHQRCFCLIIFDIDRFKHVNDTFGHDSGDSVLKQIAKVLQVTIREIDVLARIGGEEFAIILPNTGLQTAAEVAERCRSSIHHATFVCGQVTASFGVADSHKNDSKEDIYRRADESLYQAKQQGRNQVVMTSTVECQ</sequence>
<evidence type="ECO:0000256" key="1">
    <source>
        <dbReference type="ARBA" id="ARBA00012528"/>
    </source>
</evidence>
<dbReference type="Pfam" id="PF00990">
    <property type="entry name" value="GGDEF"/>
    <property type="match status" value="1"/>
</dbReference>
<keyword evidence="3" id="KW-0175">Coiled coil</keyword>
<dbReference type="SUPFAM" id="SSF55785">
    <property type="entry name" value="PYP-like sensor domain (PAS domain)"/>
    <property type="match status" value="1"/>
</dbReference>
<proteinExistence type="predicted"/>
<dbReference type="CDD" id="cd01949">
    <property type="entry name" value="GGDEF"/>
    <property type="match status" value="1"/>
</dbReference>
<dbReference type="SMART" id="SM00267">
    <property type="entry name" value="GGDEF"/>
    <property type="match status" value="1"/>
</dbReference>
<dbReference type="PROSITE" id="PS50887">
    <property type="entry name" value="GGDEF"/>
    <property type="match status" value="1"/>
</dbReference>
<dbReference type="InterPro" id="IPR050469">
    <property type="entry name" value="Diguanylate_Cyclase"/>
</dbReference>
<dbReference type="Pfam" id="PF13426">
    <property type="entry name" value="PAS_9"/>
    <property type="match status" value="1"/>
</dbReference>
<evidence type="ECO:0000256" key="2">
    <source>
        <dbReference type="ARBA" id="ARBA00034247"/>
    </source>
</evidence>
<dbReference type="InterPro" id="IPR029787">
    <property type="entry name" value="Nucleotide_cyclase"/>
</dbReference>
<feature type="domain" description="GGDEF" evidence="4">
    <location>
        <begin position="183"/>
        <end position="311"/>
    </location>
</feature>
<accession>A0ABS3Q7G8</accession>
<organism evidence="5 6">
    <name type="scientific">Thiomicrorhabdus marina</name>
    <dbReference type="NCBI Taxonomy" id="2818442"/>
    <lineage>
        <taxon>Bacteria</taxon>
        <taxon>Pseudomonadati</taxon>
        <taxon>Pseudomonadota</taxon>
        <taxon>Gammaproteobacteria</taxon>
        <taxon>Thiotrichales</taxon>
        <taxon>Piscirickettsiaceae</taxon>
        <taxon>Thiomicrorhabdus</taxon>
    </lineage>
</organism>
<dbReference type="CDD" id="cd00130">
    <property type="entry name" value="PAS"/>
    <property type="match status" value="1"/>
</dbReference>
<dbReference type="PANTHER" id="PTHR45138:SF9">
    <property type="entry name" value="DIGUANYLATE CYCLASE DGCM-RELATED"/>
    <property type="match status" value="1"/>
</dbReference>
<evidence type="ECO:0000256" key="3">
    <source>
        <dbReference type="SAM" id="Coils"/>
    </source>
</evidence>
<dbReference type="NCBIfam" id="TIGR00254">
    <property type="entry name" value="GGDEF"/>
    <property type="match status" value="1"/>
</dbReference>
<dbReference type="EC" id="2.7.7.65" evidence="1"/>
<dbReference type="Gene3D" id="3.30.450.20">
    <property type="entry name" value="PAS domain"/>
    <property type="match status" value="1"/>
</dbReference>
<name>A0ABS3Q7G8_9GAMM</name>